<reference evidence="6 7" key="1">
    <citation type="submission" date="2020-06" db="EMBL/GenBank/DDBJ databases">
        <title>Dysbiosis in marine aquaculture revealed through microbiome analysis: reverse ecology for environmental sustainability.</title>
        <authorList>
            <person name="Haro-Moreno J.M."/>
            <person name="Coutinho F.H."/>
            <person name="Zaragoza-Solas A."/>
            <person name="Picazo A."/>
            <person name="Almagro-Moreno S."/>
            <person name="Lopez-Perez M."/>
        </authorList>
    </citation>
    <scope>NUCLEOTIDE SEQUENCE [LARGE SCALE GENOMIC DNA]</scope>
    <source>
        <strain evidence="6">MCMED-G42</strain>
    </source>
</reference>
<feature type="active site" description="Proton donor" evidence="4">
    <location>
        <position position="109"/>
    </location>
</feature>
<feature type="binding site" evidence="4">
    <location>
        <position position="107"/>
    </location>
    <ligand>
        <name>(6R)-10-formyltetrahydrofolate</name>
        <dbReference type="ChEBI" id="CHEBI:195366"/>
    </ligand>
</feature>
<comment type="caution">
    <text evidence="6">The sequence shown here is derived from an EMBL/GenBank/DDBJ whole genome shotgun (WGS) entry which is preliminary data.</text>
</comment>
<comment type="pathway">
    <text evidence="1 4">Purine metabolism; IMP biosynthesis via de novo pathway; N(2)-formyl-N(1)-(5-phospho-D-ribosyl)glycinamide from N(1)-(5-phospho-D-ribosyl)glycinamide (10-formyl THF route): step 1/1.</text>
</comment>
<comment type="catalytic activity">
    <reaction evidence="4">
        <text>N(1)-(5-phospho-beta-D-ribosyl)glycinamide + (6R)-10-formyltetrahydrofolate = N(2)-formyl-N(1)-(5-phospho-beta-D-ribosyl)glycinamide + (6S)-5,6,7,8-tetrahydrofolate + H(+)</text>
        <dbReference type="Rhea" id="RHEA:15053"/>
        <dbReference type="ChEBI" id="CHEBI:15378"/>
        <dbReference type="ChEBI" id="CHEBI:57453"/>
        <dbReference type="ChEBI" id="CHEBI:143788"/>
        <dbReference type="ChEBI" id="CHEBI:147286"/>
        <dbReference type="ChEBI" id="CHEBI:195366"/>
        <dbReference type="EC" id="2.1.2.2"/>
    </reaction>
</comment>
<comment type="similarity">
    <text evidence="4">Belongs to the GART family.</text>
</comment>
<dbReference type="UniPathway" id="UPA00074">
    <property type="reaction ID" value="UER00126"/>
</dbReference>
<dbReference type="Gene3D" id="3.40.50.170">
    <property type="entry name" value="Formyl transferase, N-terminal domain"/>
    <property type="match status" value="1"/>
</dbReference>
<evidence type="ECO:0000313" key="6">
    <source>
        <dbReference type="EMBL" id="MBA4723816.1"/>
    </source>
</evidence>
<evidence type="ECO:0000256" key="3">
    <source>
        <dbReference type="ARBA" id="ARBA00022755"/>
    </source>
</evidence>
<dbReference type="InterPro" id="IPR036477">
    <property type="entry name" value="Formyl_transf_N_sf"/>
</dbReference>
<comment type="function">
    <text evidence="4">Catalyzes the transfer of a formyl group from 10-formyltetrahydrofolate to 5-phospho-ribosyl-glycinamide (GAR), producing 5-phospho-ribosyl-N-formylglycinamide (FGAR) and tetrahydrofolate.</text>
</comment>
<dbReference type="SUPFAM" id="SSF53328">
    <property type="entry name" value="Formyltransferase"/>
    <property type="match status" value="1"/>
</dbReference>
<feature type="site" description="Raises pKa of active site His" evidence="4">
    <location>
        <position position="145"/>
    </location>
</feature>
<sequence>MKRIVVLISGSGSNLQAIIDNISLGLIQAEIVEVISNNENAYGLVRAKNANIDTFVLDHKSFNSRDEYDNALKKRIQVNKPDLIVMAGFMRILTPLIPTKYKGKIINIHPSLLPLYPGLNTHEKVINNSDKEHGISIHFVSPVLDGGPLIAQGVIDTNDNSIELLIKRIHSVEHLLYPLVIQYICEEKIYLEESNNKVTFEDIELTDAILKIKYNV</sequence>
<dbReference type="GO" id="GO:0006189">
    <property type="term" value="P:'de novo' IMP biosynthetic process"/>
    <property type="evidence" value="ECO:0007669"/>
    <property type="project" value="UniProtKB-UniRule"/>
</dbReference>
<organism evidence="6 7">
    <name type="scientific">SAR86 cluster bacterium</name>
    <dbReference type="NCBI Taxonomy" id="2030880"/>
    <lineage>
        <taxon>Bacteria</taxon>
        <taxon>Pseudomonadati</taxon>
        <taxon>Pseudomonadota</taxon>
        <taxon>Gammaproteobacteria</taxon>
        <taxon>SAR86 cluster</taxon>
    </lineage>
</organism>
<evidence type="ECO:0000256" key="1">
    <source>
        <dbReference type="ARBA" id="ARBA00005054"/>
    </source>
</evidence>
<dbReference type="PANTHER" id="PTHR43369">
    <property type="entry name" value="PHOSPHORIBOSYLGLYCINAMIDE FORMYLTRANSFERASE"/>
    <property type="match status" value="1"/>
</dbReference>
<dbReference type="AlphaFoldDB" id="A0A838YNK1"/>
<gene>
    <name evidence="4" type="primary">purN</name>
    <name evidence="6" type="ORF">H2021_01225</name>
</gene>
<accession>A0A838YNK1</accession>
<feature type="binding site" evidence="4">
    <location>
        <begin position="90"/>
        <end position="93"/>
    </location>
    <ligand>
        <name>(6R)-10-formyltetrahydrofolate</name>
        <dbReference type="ChEBI" id="CHEBI:195366"/>
    </ligand>
</feature>
<evidence type="ECO:0000313" key="7">
    <source>
        <dbReference type="Proteomes" id="UP000585327"/>
    </source>
</evidence>
<dbReference type="NCBIfam" id="TIGR00639">
    <property type="entry name" value="PurN"/>
    <property type="match status" value="1"/>
</dbReference>
<dbReference type="GO" id="GO:0004644">
    <property type="term" value="F:phosphoribosylglycinamide formyltransferase activity"/>
    <property type="evidence" value="ECO:0007669"/>
    <property type="project" value="UniProtKB-UniRule"/>
</dbReference>
<dbReference type="CDD" id="cd08645">
    <property type="entry name" value="FMT_core_GART"/>
    <property type="match status" value="1"/>
</dbReference>
<dbReference type="GO" id="GO:0005829">
    <property type="term" value="C:cytosol"/>
    <property type="evidence" value="ECO:0007669"/>
    <property type="project" value="TreeGrafter"/>
</dbReference>
<keyword evidence="3 4" id="KW-0658">Purine biosynthesis</keyword>
<feature type="domain" description="Formyl transferase N-terminal" evidence="5">
    <location>
        <begin position="2"/>
        <end position="181"/>
    </location>
</feature>
<evidence type="ECO:0000259" key="5">
    <source>
        <dbReference type="Pfam" id="PF00551"/>
    </source>
</evidence>
<name>A0A838YNK1_9GAMM</name>
<dbReference type="InterPro" id="IPR002376">
    <property type="entry name" value="Formyl_transf_N"/>
</dbReference>
<dbReference type="InterPro" id="IPR004607">
    <property type="entry name" value="GART"/>
</dbReference>
<feature type="binding site" evidence="4">
    <location>
        <position position="65"/>
    </location>
    <ligand>
        <name>(6R)-10-formyltetrahydrofolate</name>
        <dbReference type="ChEBI" id="CHEBI:195366"/>
    </ligand>
</feature>
<dbReference type="EC" id="2.1.2.2" evidence="4"/>
<dbReference type="Pfam" id="PF00551">
    <property type="entry name" value="Formyl_trans_N"/>
    <property type="match status" value="1"/>
</dbReference>
<feature type="binding site" evidence="4">
    <location>
        <begin position="12"/>
        <end position="14"/>
    </location>
    <ligand>
        <name>N(1)-(5-phospho-beta-D-ribosyl)glycinamide</name>
        <dbReference type="ChEBI" id="CHEBI:143788"/>
    </ligand>
</feature>
<keyword evidence="2 4" id="KW-0808">Transferase</keyword>
<evidence type="ECO:0000256" key="4">
    <source>
        <dbReference type="HAMAP-Rule" id="MF_01930"/>
    </source>
</evidence>
<dbReference type="Proteomes" id="UP000585327">
    <property type="component" value="Unassembled WGS sequence"/>
</dbReference>
<dbReference type="PANTHER" id="PTHR43369:SF2">
    <property type="entry name" value="PHOSPHORIBOSYLGLYCINAMIDE FORMYLTRANSFERASE"/>
    <property type="match status" value="1"/>
</dbReference>
<dbReference type="EMBL" id="JACETM010000006">
    <property type="protein sequence ID" value="MBA4723816.1"/>
    <property type="molecule type" value="Genomic_DNA"/>
</dbReference>
<dbReference type="HAMAP" id="MF_01930">
    <property type="entry name" value="PurN"/>
    <property type="match status" value="1"/>
</dbReference>
<evidence type="ECO:0000256" key="2">
    <source>
        <dbReference type="ARBA" id="ARBA00022679"/>
    </source>
</evidence>
<proteinExistence type="inferred from homology"/>
<protein>
    <recommendedName>
        <fullName evidence="4">Phosphoribosylglycinamide formyltransferase</fullName>
        <ecNumber evidence="4">2.1.2.2</ecNumber>
    </recommendedName>
    <alternativeName>
        <fullName evidence="4">5'-phosphoribosylglycinamide transformylase</fullName>
    </alternativeName>
    <alternativeName>
        <fullName evidence="4">GAR transformylase</fullName>
        <shortName evidence="4">GART</shortName>
    </alternativeName>
</protein>